<feature type="signal peptide" evidence="2">
    <location>
        <begin position="1"/>
        <end position="19"/>
    </location>
</feature>
<evidence type="ECO:0000313" key="4">
    <source>
        <dbReference type="Proteomes" id="UP001233172"/>
    </source>
</evidence>
<evidence type="ECO:0000256" key="1">
    <source>
        <dbReference type="SAM" id="Coils"/>
    </source>
</evidence>
<organism evidence="3 4">
    <name type="scientific">Biomphalaria pfeifferi</name>
    <name type="common">Bloodfluke planorb</name>
    <name type="synonym">Freshwater snail</name>
    <dbReference type="NCBI Taxonomy" id="112525"/>
    <lineage>
        <taxon>Eukaryota</taxon>
        <taxon>Metazoa</taxon>
        <taxon>Spiralia</taxon>
        <taxon>Lophotrochozoa</taxon>
        <taxon>Mollusca</taxon>
        <taxon>Gastropoda</taxon>
        <taxon>Heterobranchia</taxon>
        <taxon>Euthyneura</taxon>
        <taxon>Panpulmonata</taxon>
        <taxon>Hygrophila</taxon>
        <taxon>Lymnaeoidea</taxon>
        <taxon>Planorbidae</taxon>
        <taxon>Biomphalaria</taxon>
    </lineage>
</organism>
<reference evidence="3" key="2">
    <citation type="submission" date="2023-04" db="EMBL/GenBank/DDBJ databases">
        <authorList>
            <person name="Bu L."/>
            <person name="Lu L."/>
            <person name="Laidemitt M.R."/>
            <person name="Zhang S.M."/>
            <person name="Mutuku M."/>
            <person name="Mkoji G."/>
            <person name="Steinauer M."/>
            <person name="Loker E.S."/>
        </authorList>
    </citation>
    <scope>NUCLEOTIDE SEQUENCE</scope>
    <source>
        <strain evidence="3">KasaAsao</strain>
        <tissue evidence="3">Whole Snail</tissue>
    </source>
</reference>
<feature type="coiled-coil region" evidence="1">
    <location>
        <begin position="114"/>
        <end position="141"/>
    </location>
</feature>
<sequence length="184" mass="20760">MIGVRKILEVFFVISLCVGLSFESDNSTETTDSNSAKTGKPRKKRRGCKCVQRYMSEVDKLIETKLKEFKDTYLVPSLNDKKEAEAQRMRDALLRLSGDVAETKNTLRTMTSSMESVLEELNSTQKENSKLNKQLNRISGAVANLTKYVDTMQNRLVTRSTNDFTINEIVPEQETSTAPKPVPT</sequence>
<dbReference type="AlphaFoldDB" id="A0AAD8BTC0"/>
<evidence type="ECO:0000313" key="3">
    <source>
        <dbReference type="EMBL" id="KAK0060506.1"/>
    </source>
</evidence>
<feature type="chain" id="PRO_5041984724" evidence="2">
    <location>
        <begin position="20"/>
        <end position="184"/>
    </location>
</feature>
<comment type="caution">
    <text evidence="3">The sequence shown here is derived from an EMBL/GenBank/DDBJ whole genome shotgun (WGS) entry which is preliminary data.</text>
</comment>
<proteinExistence type="predicted"/>
<dbReference type="Proteomes" id="UP001233172">
    <property type="component" value="Unassembled WGS sequence"/>
</dbReference>
<keyword evidence="4" id="KW-1185">Reference proteome</keyword>
<accession>A0AAD8BTC0</accession>
<gene>
    <name evidence="3" type="ORF">Bpfe_010019</name>
</gene>
<protein>
    <submittedName>
        <fullName evidence="3">Ficolin-2</fullName>
    </submittedName>
</protein>
<name>A0AAD8BTC0_BIOPF</name>
<feature type="non-terminal residue" evidence="3">
    <location>
        <position position="184"/>
    </location>
</feature>
<keyword evidence="1" id="KW-0175">Coiled coil</keyword>
<reference evidence="3" key="1">
    <citation type="journal article" date="2023" name="PLoS Negl. Trop. Dis.">
        <title>A genome sequence for Biomphalaria pfeifferi, the major vector snail for the human-infecting parasite Schistosoma mansoni.</title>
        <authorList>
            <person name="Bu L."/>
            <person name="Lu L."/>
            <person name="Laidemitt M.R."/>
            <person name="Zhang S.M."/>
            <person name="Mutuku M."/>
            <person name="Mkoji G."/>
            <person name="Steinauer M."/>
            <person name="Loker E.S."/>
        </authorList>
    </citation>
    <scope>NUCLEOTIDE SEQUENCE</scope>
    <source>
        <strain evidence="3">KasaAsao</strain>
    </source>
</reference>
<evidence type="ECO:0000256" key="2">
    <source>
        <dbReference type="SAM" id="SignalP"/>
    </source>
</evidence>
<dbReference type="EMBL" id="JASAOG010000035">
    <property type="protein sequence ID" value="KAK0060506.1"/>
    <property type="molecule type" value="Genomic_DNA"/>
</dbReference>
<keyword evidence="2" id="KW-0732">Signal</keyword>